<organism evidence="2 3">
    <name type="scientific">Hymenobacter defluvii</name>
    <dbReference type="NCBI Taxonomy" id="2054411"/>
    <lineage>
        <taxon>Bacteria</taxon>
        <taxon>Pseudomonadati</taxon>
        <taxon>Bacteroidota</taxon>
        <taxon>Cytophagia</taxon>
        <taxon>Cytophagales</taxon>
        <taxon>Hymenobacteraceae</taxon>
        <taxon>Hymenobacter</taxon>
    </lineage>
</organism>
<dbReference type="SUPFAM" id="SSF56784">
    <property type="entry name" value="HAD-like"/>
    <property type="match status" value="1"/>
</dbReference>
<comment type="caution">
    <text evidence="2">The sequence shown here is derived from an EMBL/GenBank/DDBJ whole genome shotgun (WGS) entry which is preliminary data.</text>
</comment>
<dbReference type="Gene3D" id="1.10.150.750">
    <property type="match status" value="1"/>
</dbReference>
<sequence length="240" mass="26158">MPVAPLPKALLFDVFGTCVDWRTGITKAGEALGQRLAGLPDTNWAAFADAWRAQYQPQLTSVRSGARPWTRLEILNRESLDTVLADFGLQQVPATERDAFNLAWRHLLPWPDTVAGLHRLKTRFILAPNSNADIALAVHMAKFANLPWDVILGAEVAQHYKPQPEAYLRSVAALGLTPHEVLMVAAHNEDLVAAGAQGLQTAFVARPLEHGPGQTADLHPAHAFTYIAHDLHELAAQLGA</sequence>
<dbReference type="InterPro" id="IPR006439">
    <property type="entry name" value="HAD-SF_hydro_IA"/>
</dbReference>
<accession>A0ABS3TAF2</accession>
<dbReference type="Proteomes" id="UP000670527">
    <property type="component" value="Unassembled WGS sequence"/>
</dbReference>
<keyword evidence="3" id="KW-1185">Reference proteome</keyword>
<dbReference type="InterPro" id="IPR006328">
    <property type="entry name" value="2-HAD"/>
</dbReference>
<dbReference type="CDD" id="cd02588">
    <property type="entry name" value="HAD_L2-DEX"/>
    <property type="match status" value="1"/>
</dbReference>
<evidence type="ECO:0000256" key="1">
    <source>
        <dbReference type="ARBA" id="ARBA00022801"/>
    </source>
</evidence>
<evidence type="ECO:0000313" key="2">
    <source>
        <dbReference type="EMBL" id="MBO3270624.1"/>
    </source>
</evidence>
<name>A0ABS3TAF2_9BACT</name>
<dbReference type="NCBIfam" id="TIGR01428">
    <property type="entry name" value="HAD_type_II"/>
    <property type="match status" value="1"/>
</dbReference>
<dbReference type="PANTHER" id="PTHR43316:SF3">
    <property type="entry name" value="HALOACID DEHALOGENASE, TYPE II (AFU_ORTHOLOGUE AFUA_2G07750)-RELATED"/>
    <property type="match status" value="1"/>
</dbReference>
<gene>
    <name evidence="2" type="ORF">J4D97_08195</name>
</gene>
<dbReference type="InterPro" id="IPR036412">
    <property type="entry name" value="HAD-like_sf"/>
</dbReference>
<dbReference type="InterPro" id="IPR051540">
    <property type="entry name" value="S-2-haloacid_dehalogenase"/>
</dbReference>
<reference evidence="2 3" key="1">
    <citation type="submission" date="2021-03" db="EMBL/GenBank/DDBJ databases">
        <authorList>
            <person name="Kim M.K."/>
        </authorList>
    </citation>
    <scope>NUCLEOTIDE SEQUENCE [LARGE SCALE GENOMIC DNA]</scope>
    <source>
        <strain evidence="2 3">BT507</strain>
    </source>
</reference>
<dbReference type="NCBIfam" id="TIGR01493">
    <property type="entry name" value="HAD-SF-IA-v2"/>
    <property type="match status" value="1"/>
</dbReference>
<evidence type="ECO:0000313" key="3">
    <source>
        <dbReference type="Proteomes" id="UP000670527"/>
    </source>
</evidence>
<dbReference type="EMBL" id="JAGETX010000003">
    <property type="protein sequence ID" value="MBO3270624.1"/>
    <property type="molecule type" value="Genomic_DNA"/>
</dbReference>
<protein>
    <submittedName>
        <fullName evidence="2">Haloacid dehalogenase type II</fullName>
    </submittedName>
</protein>
<dbReference type="Pfam" id="PF00702">
    <property type="entry name" value="Hydrolase"/>
    <property type="match status" value="1"/>
</dbReference>
<dbReference type="InterPro" id="IPR023214">
    <property type="entry name" value="HAD_sf"/>
</dbReference>
<dbReference type="PRINTS" id="PR00413">
    <property type="entry name" value="HADHALOGNASE"/>
</dbReference>
<proteinExistence type="predicted"/>
<dbReference type="Gene3D" id="3.40.50.1000">
    <property type="entry name" value="HAD superfamily/HAD-like"/>
    <property type="match status" value="1"/>
</dbReference>
<dbReference type="RefSeq" id="WP_208307146.1">
    <property type="nucleotide sequence ID" value="NZ_JAGETX010000003.1"/>
</dbReference>
<keyword evidence="1" id="KW-0378">Hydrolase</keyword>
<dbReference type="PANTHER" id="PTHR43316">
    <property type="entry name" value="HYDROLASE, HALOACID DELAHOGENASE-RELATED"/>
    <property type="match status" value="1"/>
</dbReference>